<organism evidence="6 7">
    <name type="scientific">Meganyctiphanes norvegica</name>
    <name type="common">Northern krill</name>
    <name type="synonym">Thysanopoda norvegica</name>
    <dbReference type="NCBI Taxonomy" id="48144"/>
    <lineage>
        <taxon>Eukaryota</taxon>
        <taxon>Metazoa</taxon>
        <taxon>Ecdysozoa</taxon>
        <taxon>Arthropoda</taxon>
        <taxon>Crustacea</taxon>
        <taxon>Multicrustacea</taxon>
        <taxon>Malacostraca</taxon>
        <taxon>Eumalacostraca</taxon>
        <taxon>Eucarida</taxon>
        <taxon>Euphausiacea</taxon>
        <taxon>Euphausiidae</taxon>
        <taxon>Meganyctiphanes</taxon>
    </lineage>
</organism>
<dbReference type="GO" id="GO:0008234">
    <property type="term" value="F:cysteine-type peptidase activity"/>
    <property type="evidence" value="ECO:0007669"/>
    <property type="project" value="UniProtKB-KW"/>
</dbReference>
<sequence length="115" mass="13403">MPLNDNNSANKEGRSHWSLLVYSKHHVTWYHFDSKQCSNINHAYRLLCRVNSYLSDKTQPTFVVTSCIQQNNNYDFGAYSIVYGHKKSNGGKNTQQDVVRSQSYWSTIMIYTRQS</sequence>
<evidence type="ECO:0000259" key="5">
    <source>
        <dbReference type="Pfam" id="PF02902"/>
    </source>
</evidence>
<dbReference type="InterPro" id="IPR003653">
    <property type="entry name" value="Peptidase_C48_C"/>
</dbReference>
<evidence type="ECO:0000313" key="6">
    <source>
        <dbReference type="EMBL" id="CAL4241240.1"/>
    </source>
</evidence>
<dbReference type="GO" id="GO:0019784">
    <property type="term" value="F:deNEDDylase activity"/>
    <property type="evidence" value="ECO:0007669"/>
    <property type="project" value="InterPro"/>
</dbReference>
<feature type="domain" description="Ubiquitin-like protease family profile" evidence="5">
    <location>
        <begin position="13"/>
        <end position="100"/>
    </location>
</feature>
<evidence type="ECO:0000256" key="4">
    <source>
        <dbReference type="ARBA" id="ARBA00022807"/>
    </source>
</evidence>
<dbReference type="EMBL" id="CAXKWB010129719">
    <property type="protein sequence ID" value="CAL4241240.1"/>
    <property type="molecule type" value="Genomic_DNA"/>
</dbReference>
<gene>
    <name evidence="6" type="ORF">MNOR_LOCUS40697</name>
</gene>
<evidence type="ECO:0000256" key="1">
    <source>
        <dbReference type="ARBA" id="ARBA00005234"/>
    </source>
</evidence>
<dbReference type="SUPFAM" id="SSF54001">
    <property type="entry name" value="Cysteine proteinases"/>
    <property type="match status" value="1"/>
</dbReference>
<dbReference type="PANTHER" id="PTHR46468">
    <property type="entry name" value="SENTRIN-SPECIFIC PROTEASE 8"/>
    <property type="match status" value="1"/>
</dbReference>
<dbReference type="GO" id="GO:0006508">
    <property type="term" value="P:proteolysis"/>
    <property type="evidence" value="ECO:0007669"/>
    <property type="project" value="UniProtKB-KW"/>
</dbReference>
<dbReference type="AlphaFoldDB" id="A0AAV2SRR0"/>
<dbReference type="PANTHER" id="PTHR46468:SF1">
    <property type="entry name" value="SENTRIN-SPECIFIC PROTEASE 8"/>
    <property type="match status" value="1"/>
</dbReference>
<keyword evidence="7" id="KW-1185">Reference proteome</keyword>
<evidence type="ECO:0000256" key="3">
    <source>
        <dbReference type="ARBA" id="ARBA00022801"/>
    </source>
</evidence>
<keyword evidence="3" id="KW-0378">Hydrolase</keyword>
<dbReference type="InterPro" id="IPR044613">
    <property type="entry name" value="Nep1/2-like"/>
</dbReference>
<evidence type="ECO:0000256" key="2">
    <source>
        <dbReference type="ARBA" id="ARBA00022670"/>
    </source>
</evidence>
<proteinExistence type="inferred from homology"/>
<evidence type="ECO:0000313" key="7">
    <source>
        <dbReference type="Proteomes" id="UP001497623"/>
    </source>
</evidence>
<dbReference type="GO" id="GO:0000338">
    <property type="term" value="P:protein deneddylation"/>
    <property type="evidence" value="ECO:0007669"/>
    <property type="project" value="TreeGrafter"/>
</dbReference>
<dbReference type="Proteomes" id="UP001497623">
    <property type="component" value="Unassembled WGS sequence"/>
</dbReference>
<dbReference type="Pfam" id="PF02902">
    <property type="entry name" value="Peptidase_C48"/>
    <property type="match status" value="1"/>
</dbReference>
<dbReference type="InterPro" id="IPR038765">
    <property type="entry name" value="Papain-like_cys_pep_sf"/>
</dbReference>
<reference evidence="6 7" key="1">
    <citation type="submission" date="2024-05" db="EMBL/GenBank/DDBJ databases">
        <authorList>
            <person name="Wallberg A."/>
        </authorList>
    </citation>
    <scope>NUCLEOTIDE SEQUENCE [LARGE SCALE GENOMIC DNA]</scope>
</reference>
<comment type="similarity">
    <text evidence="1">Belongs to the peptidase C48 family.</text>
</comment>
<keyword evidence="4" id="KW-0788">Thiol protease</keyword>
<protein>
    <recommendedName>
        <fullName evidence="5">Ubiquitin-like protease family profile domain-containing protein</fullName>
    </recommendedName>
</protein>
<keyword evidence="2" id="KW-0645">Protease</keyword>
<accession>A0AAV2SRR0</accession>
<comment type="caution">
    <text evidence="6">The sequence shown here is derived from an EMBL/GenBank/DDBJ whole genome shotgun (WGS) entry which is preliminary data.</text>
</comment>
<name>A0AAV2SRR0_MEGNR</name>
<dbReference type="Gene3D" id="3.40.395.10">
    <property type="entry name" value="Adenoviral Proteinase, Chain A"/>
    <property type="match status" value="1"/>
</dbReference>